<dbReference type="OMA" id="AQTYRWG"/>
<dbReference type="InterPro" id="IPR012674">
    <property type="entry name" value="Calycin"/>
</dbReference>
<evidence type="ECO:0000256" key="5">
    <source>
        <dbReference type="ARBA" id="ARBA00022525"/>
    </source>
</evidence>
<keyword evidence="4" id="KW-0813">Transport</keyword>
<dbReference type="OrthoDB" id="565904at2759"/>
<dbReference type="CTD" id="567972"/>
<dbReference type="PANTHER" id="PTHR10612">
    <property type="entry name" value="APOLIPOPROTEIN D"/>
    <property type="match status" value="1"/>
</dbReference>
<dbReference type="GO" id="GO:0005576">
    <property type="term" value="C:extracellular region"/>
    <property type="evidence" value="ECO:0007669"/>
    <property type="project" value="UniProtKB-SubCell"/>
</dbReference>
<evidence type="ECO:0000256" key="4">
    <source>
        <dbReference type="ARBA" id="ARBA00022448"/>
    </source>
</evidence>
<evidence type="ECO:0000256" key="10">
    <source>
        <dbReference type="ARBA" id="ARBA00023283"/>
    </source>
</evidence>
<evidence type="ECO:0000313" key="14">
    <source>
        <dbReference type="Proteomes" id="UP001501920"/>
    </source>
</evidence>
<evidence type="ECO:0000256" key="3">
    <source>
        <dbReference type="ARBA" id="ARBA00019890"/>
    </source>
</evidence>
<dbReference type="GeneTree" id="ENSGT00510000046981"/>
<dbReference type="Ensembl" id="ENSPNAT00000011371.2">
    <property type="protein sequence ID" value="ENSPNAP00000023947.1"/>
    <property type="gene ID" value="ENSPNAG00000008424.2"/>
</dbReference>
<reference evidence="13 14" key="1">
    <citation type="submission" date="2020-10" db="EMBL/GenBank/DDBJ databases">
        <title>Pygocentrus nattereri (red-bellied piranha) genome, fPygNat1, primary haplotype.</title>
        <authorList>
            <person name="Myers G."/>
            <person name="Meyer A."/>
            <person name="Karagic N."/>
            <person name="Pippel M."/>
            <person name="Winkler S."/>
            <person name="Tracey A."/>
            <person name="Wood J."/>
            <person name="Formenti G."/>
            <person name="Howe K."/>
            <person name="Fedrigo O."/>
            <person name="Jarvis E.D."/>
        </authorList>
    </citation>
    <scope>NUCLEOTIDE SEQUENCE [LARGE SCALE GENOMIC DNA]</scope>
</reference>
<feature type="chain" id="PRO_5017107231" description="Apolipoprotein D" evidence="11">
    <location>
        <begin position="20"/>
        <end position="184"/>
    </location>
</feature>
<accession>A0A3B4DHS5</accession>
<keyword evidence="9" id="KW-0325">Glycoprotein</keyword>
<reference evidence="13" key="3">
    <citation type="submission" date="2025-09" db="UniProtKB">
        <authorList>
            <consortium name="Ensembl"/>
        </authorList>
    </citation>
    <scope>IDENTIFICATION</scope>
</reference>
<dbReference type="GO" id="GO:0042246">
    <property type="term" value="P:tissue regeneration"/>
    <property type="evidence" value="ECO:0007669"/>
    <property type="project" value="InterPro"/>
</dbReference>
<name>A0A3B4DHS5_PYGNA</name>
<dbReference type="Pfam" id="PF08212">
    <property type="entry name" value="Lipocalin_2"/>
    <property type="match status" value="1"/>
</dbReference>
<dbReference type="PIRSF" id="PIRSF036893">
    <property type="entry name" value="Lipocalin_ApoD"/>
    <property type="match status" value="1"/>
</dbReference>
<sequence length="184" mass="20583">MMKTAIVLVLLLMLTTVSSQTFQWGSCPTTPVQPNFELPGYLGTWYEIAKLPAAFERGKCIEAQYSLRSDGTIKVLNSQTVKGKVKSLEGTAVVPNLLVPAKLGVSFSYFTPYSPYWVLFTDYKNVAVVYSCTDFLRVFHIDYAWILSRTRVLPTSFIAKAQEVLTGFIDISRITFTDQLGCLP</sequence>
<evidence type="ECO:0000256" key="7">
    <source>
        <dbReference type="ARBA" id="ARBA00023121"/>
    </source>
</evidence>
<feature type="domain" description="Lipocalin/cytosolic fatty-acid binding" evidence="12">
    <location>
        <begin position="37"/>
        <end position="156"/>
    </location>
</feature>
<evidence type="ECO:0000256" key="11">
    <source>
        <dbReference type="PIRNR" id="PIRNR036893"/>
    </source>
</evidence>
<organism evidence="13 14">
    <name type="scientific">Pygocentrus nattereri</name>
    <name type="common">Red-bellied piranha</name>
    <dbReference type="NCBI Taxonomy" id="42514"/>
    <lineage>
        <taxon>Eukaryota</taxon>
        <taxon>Metazoa</taxon>
        <taxon>Chordata</taxon>
        <taxon>Craniata</taxon>
        <taxon>Vertebrata</taxon>
        <taxon>Euteleostomi</taxon>
        <taxon>Actinopterygii</taxon>
        <taxon>Neopterygii</taxon>
        <taxon>Teleostei</taxon>
        <taxon>Ostariophysi</taxon>
        <taxon>Characiformes</taxon>
        <taxon>Characoidei</taxon>
        <taxon>Pygocentrus</taxon>
    </lineage>
</organism>
<dbReference type="PANTHER" id="PTHR10612:SF15">
    <property type="entry name" value="APOLIPOPROTEIN D"/>
    <property type="match status" value="1"/>
</dbReference>
<dbReference type="Proteomes" id="UP001501920">
    <property type="component" value="Chromosome 24"/>
</dbReference>
<keyword evidence="10" id="KW-0873">Pyrrolidone carboxylic acid</keyword>
<dbReference type="PRINTS" id="PR01219">
    <property type="entry name" value="APOLIPOPROTD"/>
</dbReference>
<keyword evidence="6 11" id="KW-0732">Signal</keyword>
<dbReference type="GO" id="GO:0007420">
    <property type="term" value="P:brain development"/>
    <property type="evidence" value="ECO:0007669"/>
    <property type="project" value="InterPro"/>
</dbReference>
<keyword evidence="7" id="KW-0446">Lipid-binding</keyword>
<dbReference type="AlphaFoldDB" id="A0A3B4DHS5"/>
<comment type="subcellular location">
    <subcellularLocation>
        <location evidence="1">Secreted</location>
    </subcellularLocation>
</comment>
<dbReference type="RefSeq" id="XP_017574751.1">
    <property type="nucleotide sequence ID" value="XM_017719262.2"/>
</dbReference>
<dbReference type="InterPro" id="IPR026222">
    <property type="entry name" value="ApoD_vertbrte"/>
</dbReference>
<feature type="signal peptide" evidence="11">
    <location>
        <begin position="1"/>
        <end position="19"/>
    </location>
</feature>
<evidence type="ECO:0000256" key="1">
    <source>
        <dbReference type="ARBA" id="ARBA00004613"/>
    </source>
</evidence>
<evidence type="ECO:0000256" key="9">
    <source>
        <dbReference type="ARBA" id="ARBA00023180"/>
    </source>
</evidence>
<dbReference type="Gene3D" id="2.40.128.20">
    <property type="match status" value="1"/>
</dbReference>
<dbReference type="PRINTS" id="PR02058">
    <property type="entry name" value="APODVERTBRTE"/>
</dbReference>
<keyword evidence="14" id="KW-1185">Reference proteome</keyword>
<dbReference type="SUPFAM" id="SSF50814">
    <property type="entry name" value="Lipocalins"/>
    <property type="match status" value="1"/>
</dbReference>
<evidence type="ECO:0000256" key="6">
    <source>
        <dbReference type="ARBA" id="ARBA00022729"/>
    </source>
</evidence>
<reference evidence="13" key="2">
    <citation type="submission" date="2025-08" db="UniProtKB">
        <authorList>
            <consortium name="Ensembl"/>
        </authorList>
    </citation>
    <scope>IDENTIFICATION</scope>
</reference>
<dbReference type="InterPro" id="IPR002969">
    <property type="entry name" value="ApolipopD"/>
</dbReference>
<evidence type="ECO:0000313" key="13">
    <source>
        <dbReference type="Ensembl" id="ENSPNAP00000023947.1"/>
    </source>
</evidence>
<dbReference type="GO" id="GO:0006629">
    <property type="term" value="P:lipid metabolic process"/>
    <property type="evidence" value="ECO:0007669"/>
    <property type="project" value="TreeGrafter"/>
</dbReference>
<evidence type="ECO:0000259" key="12">
    <source>
        <dbReference type="Pfam" id="PF08212"/>
    </source>
</evidence>
<keyword evidence="8" id="KW-1015">Disulfide bond</keyword>
<dbReference type="GO" id="GO:0000302">
    <property type="term" value="P:response to reactive oxygen species"/>
    <property type="evidence" value="ECO:0007669"/>
    <property type="project" value="TreeGrafter"/>
</dbReference>
<dbReference type="InterPro" id="IPR000566">
    <property type="entry name" value="Lipocln_cytosolic_FA-bd_dom"/>
</dbReference>
<dbReference type="GO" id="GO:0006869">
    <property type="term" value="P:lipid transport"/>
    <property type="evidence" value="ECO:0007669"/>
    <property type="project" value="InterPro"/>
</dbReference>
<dbReference type="GO" id="GO:0008289">
    <property type="term" value="F:lipid binding"/>
    <property type="evidence" value="ECO:0007669"/>
    <property type="project" value="UniProtKB-KW"/>
</dbReference>
<dbReference type="FunFam" id="2.40.128.20:FF:000003">
    <property type="entry name" value="Apolipoprotein D"/>
    <property type="match status" value="1"/>
</dbReference>
<dbReference type="GO" id="GO:0005737">
    <property type="term" value="C:cytoplasm"/>
    <property type="evidence" value="ECO:0007669"/>
    <property type="project" value="TreeGrafter"/>
</dbReference>
<evidence type="ECO:0000256" key="8">
    <source>
        <dbReference type="ARBA" id="ARBA00023157"/>
    </source>
</evidence>
<dbReference type="CDD" id="cd19437">
    <property type="entry name" value="lipocalin_apoD-like"/>
    <property type="match status" value="1"/>
</dbReference>
<proteinExistence type="inferred from homology"/>
<protein>
    <recommendedName>
        <fullName evidence="3">Apolipoprotein D</fullName>
    </recommendedName>
</protein>
<evidence type="ECO:0000256" key="2">
    <source>
        <dbReference type="ARBA" id="ARBA00006889"/>
    </source>
</evidence>
<dbReference type="GeneID" id="108440408"/>
<dbReference type="STRING" id="42514.ENSPNAP00000023947"/>
<keyword evidence="5" id="KW-0964">Secreted</keyword>
<dbReference type="InterPro" id="IPR022271">
    <property type="entry name" value="Lipocalin_ApoD"/>
</dbReference>
<comment type="similarity">
    <text evidence="2 11">Belongs to the calycin superfamily. Lipocalin family.</text>
</comment>